<gene>
    <name evidence="1" type="primary">yyaC</name>
    <name evidence="1" type="ORF">HMI46_05560</name>
</gene>
<dbReference type="SUPFAM" id="SSF53163">
    <property type="entry name" value="HybD-like"/>
    <property type="match status" value="1"/>
</dbReference>
<protein>
    <submittedName>
        <fullName evidence="1">Spore protease YyaC</fullName>
    </submittedName>
</protein>
<dbReference type="EMBL" id="JABFOR010000004">
    <property type="protein sequence ID" value="NOJ70017.1"/>
    <property type="molecule type" value="Genomic_DNA"/>
</dbReference>
<dbReference type="GO" id="GO:0008233">
    <property type="term" value="F:peptidase activity"/>
    <property type="evidence" value="ECO:0007669"/>
    <property type="project" value="UniProtKB-KW"/>
</dbReference>
<dbReference type="NCBIfam" id="TIGR02841">
    <property type="entry name" value="spore_YyaC"/>
    <property type="match status" value="1"/>
</dbReference>
<dbReference type="InterPro" id="IPR023430">
    <property type="entry name" value="Pept_HybD-like_dom_sf"/>
</dbReference>
<dbReference type="Pfam" id="PF06866">
    <property type="entry name" value="DUF1256"/>
    <property type="match status" value="1"/>
</dbReference>
<sequence>MQVNGKMNKVYEQSGQKIRCTIERLREWLRQVASEHQGEEVVFICIGTDRSTGDALGPLVGSRLAQSGLKVIGTMEEPCDATNLEFRISSLRKEEVTIAIDACLGHPGSVGQYLVSYSSLQPAESVGADMPAVGQYSIACVVNVNGPKPYWTLQTTSLHHVMKMADDVAGAIIESFLPQPSINPNHLPYK</sequence>
<dbReference type="Proteomes" id="UP000552038">
    <property type="component" value="Unassembled WGS sequence"/>
</dbReference>
<evidence type="ECO:0000313" key="1">
    <source>
        <dbReference type="EMBL" id="NOJ70017.1"/>
    </source>
</evidence>
<dbReference type="RefSeq" id="WP_005542804.1">
    <property type="nucleotide sequence ID" value="NZ_JABFOR010000004.1"/>
</dbReference>
<dbReference type="InterPro" id="IPR009665">
    <property type="entry name" value="YyaC"/>
</dbReference>
<keyword evidence="1" id="KW-0645">Protease</keyword>
<accession>A0AAP6ZXR7</accession>
<name>A0AAP6ZXR7_PAEAL</name>
<comment type="caution">
    <text evidence="1">The sequence shown here is derived from an EMBL/GenBank/DDBJ whole genome shotgun (WGS) entry which is preliminary data.</text>
</comment>
<reference evidence="1 2" key="1">
    <citation type="submission" date="2020-05" db="EMBL/GenBank/DDBJ databases">
        <title>Whole genome sequencing and identification of novel metabolites from Paenibacillus alvei strain JR949.</title>
        <authorList>
            <person name="Rajendhran J."/>
            <person name="Sree Pranav P."/>
            <person name="Mahalakshmi B."/>
            <person name="Karthikeyan R."/>
        </authorList>
    </citation>
    <scope>NUCLEOTIDE SEQUENCE [LARGE SCALE GENOMIC DNA]</scope>
    <source>
        <strain evidence="1 2">JR949</strain>
    </source>
</reference>
<dbReference type="AlphaFoldDB" id="A0AAP6ZXR7"/>
<keyword evidence="1" id="KW-0378">Hydrolase</keyword>
<dbReference type="GO" id="GO:0006508">
    <property type="term" value="P:proteolysis"/>
    <property type="evidence" value="ECO:0007669"/>
    <property type="project" value="UniProtKB-KW"/>
</dbReference>
<organism evidence="1 2">
    <name type="scientific">Paenibacillus alvei</name>
    <name type="common">Bacillus alvei</name>
    <dbReference type="NCBI Taxonomy" id="44250"/>
    <lineage>
        <taxon>Bacteria</taxon>
        <taxon>Bacillati</taxon>
        <taxon>Bacillota</taxon>
        <taxon>Bacilli</taxon>
        <taxon>Bacillales</taxon>
        <taxon>Paenibacillaceae</taxon>
        <taxon>Paenibacillus</taxon>
    </lineage>
</organism>
<proteinExistence type="predicted"/>
<evidence type="ECO:0000313" key="2">
    <source>
        <dbReference type="Proteomes" id="UP000552038"/>
    </source>
</evidence>
<dbReference type="GeneID" id="94487152"/>